<dbReference type="PROSITE" id="PS00061">
    <property type="entry name" value="ADH_SHORT"/>
    <property type="match status" value="1"/>
</dbReference>
<proteinExistence type="inferred from homology"/>
<keyword evidence="2" id="KW-0560">Oxidoreductase</keyword>
<dbReference type="InterPro" id="IPR020904">
    <property type="entry name" value="Sc_DH/Rdtase_CS"/>
</dbReference>
<sequence length="250" mass="26192">MFSLKGKSVLVTGAGDASGIGFAAARALKELGAEVFITSTSDRIYIRAEELGVKGFIADLTKESDAQALESKISNLDILVNNAGMTSVTSPASEAEATDISQLSLEALRIGMSRNLETAFLTTKYFLPKIRQSKSGRIIMISSLTGHVMAMKNQPVYATAKAALVGLTKSIALDEAKYGITCNVILPGWIATDSISESEKSQGASVPLGRGGRADEIASAITWLATPGASYITGQAIIVDGGNSIKEERA</sequence>
<dbReference type="EMBL" id="LIAS01000108">
    <property type="protein sequence ID" value="KRO30493.1"/>
    <property type="molecule type" value="Genomic_DNA"/>
</dbReference>
<dbReference type="PRINTS" id="PR00081">
    <property type="entry name" value="GDHRDH"/>
</dbReference>
<organism evidence="3 4">
    <name type="scientific">Actinobacteria bacterium BACL2 MAG-120802-bin41</name>
    <dbReference type="NCBI Taxonomy" id="1655568"/>
    <lineage>
        <taxon>Bacteria</taxon>
        <taxon>Bacillati</taxon>
        <taxon>Actinomycetota</taxon>
        <taxon>Actinomycetes</taxon>
        <taxon>Actinomycetes incertae sedis</taxon>
        <taxon>ac1 cluster</taxon>
    </lineage>
</organism>
<dbReference type="CDD" id="cd05233">
    <property type="entry name" value="SDR_c"/>
    <property type="match status" value="1"/>
</dbReference>
<dbReference type="AlphaFoldDB" id="A0A0R2P3J2"/>
<dbReference type="GO" id="GO:0016491">
    <property type="term" value="F:oxidoreductase activity"/>
    <property type="evidence" value="ECO:0007669"/>
    <property type="project" value="UniProtKB-KW"/>
</dbReference>
<dbReference type="InterPro" id="IPR002347">
    <property type="entry name" value="SDR_fam"/>
</dbReference>
<comment type="similarity">
    <text evidence="1">Belongs to the short-chain dehydrogenases/reductases (SDR) family.</text>
</comment>
<reference evidence="3 4" key="1">
    <citation type="submission" date="2015-10" db="EMBL/GenBank/DDBJ databases">
        <title>Metagenome-Assembled Genomes uncover a global brackish microbiome.</title>
        <authorList>
            <person name="Hugerth L.W."/>
            <person name="Larsson J."/>
            <person name="Alneberg J."/>
            <person name="Lindh M.V."/>
            <person name="Legrand C."/>
            <person name="Pinhassi J."/>
            <person name="Andersson A.F."/>
        </authorList>
    </citation>
    <scope>NUCLEOTIDE SEQUENCE [LARGE SCALE GENOMIC DNA]</scope>
    <source>
        <strain evidence="3">BACL2 MAG-120802-bin41</strain>
    </source>
</reference>
<dbReference type="PANTHER" id="PTHR43477">
    <property type="entry name" value="DIHYDROANTICAPSIN 7-DEHYDROGENASE"/>
    <property type="match status" value="1"/>
</dbReference>
<dbReference type="InterPro" id="IPR036291">
    <property type="entry name" value="NAD(P)-bd_dom_sf"/>
</dbReference>
<dbReference type="InterPro" id="IPR051122">
    <property type="entry name" value="SDR_DHRS6-like"/>
</dbReference>
<evidence type="ECO:0000256" key="2">
    <source>
        <dbReference type="ARBA" id="ARBA00023002"/>
    </source>
</evidence>
<dbReference type="Proteomes" id="UP000053941">
    <property type="component" value="Unassembled WGS sequence"/>
</dbReference>
<comment type="caution">
    <text evidence="3">The sequence shown here is derived from an EMBL/GenBank/DDBJ whole genome shotgun (WGS) entry which is preliminary data.</text>
</comment>
<protein>
    <recommendedName>
        <fullName evidence="5">Short-chain dehydrogenase</fullName>
    </recommendedName>
</protein>
<dbReference type="PANTHER" id="PTHR43477:SF1">
    <property type="entry name" value="DIHYDROANTICAPSIN 7-DEHYDROGENASE"/>
    <property type="match status" value="1"/>
</dbReference>
<accession>A0A0R2P3J2</accession>
<dbReference type="Pfam" id="PF13561">
    <property type="entry name" value="adh_short_C2"/>
    <property type="match status" value="1"/>
</dbReference>
<dbReference type="PRINTS" id="PR00080">
    <property type="entry name" value="SDRFAMILY"/>
</dbReference>
<dbReference type="FunFam" id="3.40.50.720:FF:000084">
    <property type="entry name" value="Short-chain dehydrogenase reductase"/>
    <property type="match status" value="1"/>
</dbReference>
<dbReference type="SUPFAM" id="SSF51735">
    <property type="entry name" value="NAD(P)-binding Rossmann-fold domains"/>
    <property type="match status" value="1"/>
</dbReference>
<dbReference type="Gene3D" id="3.40.50.720">
    <property type="entry name" value="NAD(P)-binding Rossmann-like Domain"/>
    <property type="match status" value="1"/>
</dbReference>
<evidence type="ECO:0008006" key="5">
    <source>
        <dbReference type="Google" id="ProtNLM"/>
    </source>
</evidence>
<evidence type="ECO:0000313" key="4">
    <source>
        <dbReference type="Proteomes" id="UP000053941"/>
    </source>
</evidence>
<gene>
    <name evidence="3" type="ORF">ABR60_01130</name>
</gene>
<evidence type="ECO:0000256" key="1">
    <source>
        <dbReference type="ARBA" id="ARBA00006484"/>
    </source>
</evidence>
<evidence type="ECO:0000313" key="3">
    <source>
        <dbReference type="EMBL" id="KRO30493.1"/>
    </source>
</evidence>
<name>A0A0R2P3J2_9ACTN</name>